<dbReference type="InterPro" id="IPR017441">
    <property type="entry name" value="Protein_kinase_ATP_BS"/>
</dbReference>
<evidence type="ECO:0000256" key="2">
    <source>
        <dbReference type="ARBA" id="ARBA00022741"/>
    </source>
</evidence>
<dbReference type="PANTHER" id="PTHR43289">
    <property type="entry name" value="MITOGEN-ACTIVATED PROTEIN KINASE KINASE KINASE 20-RELATED"/>
    <property type="match status" value="1"/>
</dbReference>
<keyword evidence="1" id="KW-0808">Transferase</keyword>
<dbReference type="Gene3D" id="3.30.200.20">
    <property type="entry name" value="Phosphorylase Kinase, domain 1"/>
    <property type="match status" value="1"/>
</dbReference>
<feature type="binding site" evidence="5">
    <location>
        <position position="54"/>
    </location>
    <ligand>
        <name>ATP</name>
        <dbReference type="ChEBI" id="CHEBI:30616"/>
    </ligand>
</feature>
<comment type="caution">
    <text evidence="7">The sequence shown here is derived from an EMBL/GenBank/DDBJ whole genome shotgun (WGS) entry which is preliminary data.</text>
</comment>
<organism evidence="7 8">
    <name type="scientific">Actinocorallia libanotica</name>
    <dbReference type="NCBI Taxonomy" id="46162"/>
    <lineage>
        <taxon>Bacteria</taxon>
        <taxon>Bacillati</taxon>
        <taxon>Actinomycetota</taxon>
        <taxon>Actinomycetes</taxon>
        <taxon>Streptosporangiales</taxon>
        <taxon>Thermomonosporaceae</taxon>
        <taxon>Actinocorallia</taxon>
    </lineage>
</organism>
<dbReference type="EMBL" id="BAAAHH010000013">
    <property type="protein sequence ID" value="GAA0953244.1"/>
    <property type="molecule type" value="Genomic_DNA"/>
</dbReference>
<evidence type="ECO:0000256" key="3">
    <source>
        <dbReference type="ARBA" id="ARBA00022777"/>
    </source>
</evidence>
<dbReference type="InterPro" id="IPR000719">
    <property type="entry name" value="Prot_kinase_dom"/>
</dbReference>
<dbReference type="PROSITE" id="PS00107">
    <property type="entry name" value="PROTEIN_KINASE_ATP"/>
    <property type="match status" value="1"/>
</dbReference>
<dbReference type="Pfam" id="PF00069">
    <property type="entry name" value="Pkinase"/>
    <property type="match status" value="1"/>
</dbReference>
<proteinExistence type="predicted"/>
<keyword evidence="4 5" id="KW-0067">ATP-binding</keyword>
<dbReference type="Gene3D" id="1.10.510.10">
    <property type="entry name" value="Transferase(Phosphotransferase) domain 1"/>
    <property type="match status" value="1"/>
</dbReference>
<dbReference type="RefSeq" id="WP_344241890.1">
    <property type="nucleotide sequence ID" value="NZ_BAAAHH010000013.1"/>
</dbReference>
<dbReference type="SMART" id="SM00220">
    <property type="entry name" value="S_TKc"/>
    <property type="match status" value="1"/>
</dbReference>
<evidence type="ECO:0000256" key="1">
    <source>
        <dbReference type="ARBA" id="ARBA00022679"/>
    </source>
</evidence>
<dbReference type="InterPro" id="IPR011009">
    <property type="entry name" value="Kinase-like_dom_sf"/>
</dbReference>
<dbReference type="CDD" id="cd14014">
    <property type="entry name" value="STKc_PknB_like"/>
    <property type="match status" value="1"/>
</dbReference>
<evidence type="ECO:0000313" key="8">
    <source>
        <dbReference type="Proteomes" id="UP001500665"/>
    </source>
</evidence>
<sequence>MLRRQVVLPAGVRILERTDPGKVGGYRLTGRVGAGGMGVVYTGLASDGRRVAVKVIRAEYGADSGFHARFAREVELMARVRSPGIAAVLDADTGAARPWLVTEYVPGPTLDQQVREHGPPAAGRVRTLALGVAEALAAVHAAGIVHRDLKPANVILSPDGPKVLDFGIARAADETSLTRTGVLIGSSGWISPEQYQGQGPGTAADLFALGAPGLRRRHPPFGTGTAEAVAFRVLQDEPDLTPVPDELRGLVTRCLAKDPADRPLASELVDALAGQWSPEDALAPTTVLTQLITEE</sequence>
<dbReference type="Proteomes" id="UP001500665">
    <property type="component" value="Unassembled WGS sequence"/>
</dbReference>
<gene>
    <name evidence="7" type="ORF">GCM10009550_34940</name>
</gene>
<dbReference type="InterPro" id="IPR008271">
    <property type="entry name" value="Ser/Thr_kinase_AS"/>
</dbReference>
<evidence type="ECO:0000256" key="5">
    <source>
        <dbReference type="PROSITE-ProRule" id="PRU10141"/>
    </source>
</evidence>
<keyword evidence="3" id="KW-0418">Kinase</keyword>
<evidence type="ECO:0000259" key="6">
    <source>
        <dbReference type="PROSITE" id="PS50011"/>
    </source>
</evidence>
<accession>A0ABN1R830</accession>
<dbReference type="PROSITE" id="PS50011">
    <property type="entry name" value="PROTEIN_KINASE_DOM"/>
    <property type="match status" value="1"/>
</dbReference>
<dbReference type="PANTHER" id="PTHR43289:SF34">
    <property type="entry name" value="SERINE_THREONINE-PROTEIN KINASE YBDM-RELATED"/>
    <property type="match status" value="1"/>
</dbReference>
<name>A0ABN1R830_9ACTN</name>
<keyword evidence="8" id="KW-1185">Reference proteome</keyword>
<keyword evidence="2 5" id="KW-0547">Nucleotide-binding</keyword>
<reference evidence="7 8" key="1">
    <citation type="journal article" date="2019" name="Int. J. Syst. Evol. Microbiol.">
        <title>The Global Catalogue of Microorganisms (GCM) 10K type strain sequencing project: providing services to taxonomists for standard genome sequencing and annotation.</title>
        <authorList>
            <consortium name="The Broad Institute Genomics Platform"/>
            <consortium name="The Broad Institute Genome Sequencing Center for Infectious Disease"/>
            <person name="Wu L."/>
            <person name="Ma J."/>
        </authorList>
    </citation>
    <scope>NUCLEOTIDE SEQUENCE [LARGE SCALE GENOMIC DNA]</scope>
    <source>
        <strain evidence="7 8">JCM 10696</strain>
    </source>
</reference>
<protein>
    <recommendedName>
        <fullName evidence="6">Protein kinase domain-containing protein</fullName>
    </recommendedName>
</protein>
<dbReference type="PROSITE" id="PS00108">
    <property type="entry name" value="PROTEIN_KINASE_ST"/>
    <property type="match status" value="1"/>
</dbReference>
<dbReference type="SUPFAM" id="SSF56112">
    <property type="entry name" value="Protein kinase-like (PK-like)"/>
    <property type="match status" value="1"/>
</dbReference>
<feature type="domain" description="Protein kinase" evidence="6">
    <location>
        <begin position="26"/>
        <end position="277"/>
    </location>
</feature>
<evidence type="ECO:0000313" key="7">
    <source>
        <dbReference type="EMBL" id="GAA0953244.1"/>
    </source>
</evidence>
<evidence type="ECO:0000256" key="4">
    <source>
        <dbReference type="ARBA" id="ARBA00022840"/>
    </source>
</evidence>